<dbReference type="OrthoDB" id="879807at2759"/>
<evidence type="ECO:0000313" key="6">
    <source>
        <dbReference type="Proteomes" id="UP000007305"/>
    </source>
</evidence>
<evidence type="ECO:0000313" key="4">
    <source>
        <dbReference type="EMBL" id="ONM53119.1"/>
    </source>
</evidence>
<dbReference type="PROSITE" id="PS51375">
    <property type="entry name" value="PPR"/>
    <property type="match status" value="2"/>
</dbReference>
<evidence type="ECO:0000313" key="5">
    <source>
        <dbReference type="EnsemblPlants" id="Zm00001eb306130_P001"/>
    </source>
</evidence>
<gene>
    <name evidence="5" type="primary">LOC103632264</name>
    <name evidence="4" type="ORF">ZEAMMB73_Zm00001d019525</name>
</gene>
<dbReference type="FunFam" id="1.25.40.10:FF:000996">
    <property type="entry name" value="Small kernel1"/>
    <property type="match status" value="1"/>
</dbReference>
<dbReference type="FunFam" id="1.25.40.10:FF:000710">
    <property type="entry name" value="Pentatricopeptide repeat-containing protein"/>
    <property type="match status" value="1"/>
</dbReference>
<organism evidence="4">
    <name type="scientific">Zea mays</name>
    <name type="common">Maize</name>
    <dbReference type="NCBI Taxonomy" id="4577"/>
    <lineage>
        <taxon>Eukaryota</taxon>
        <taxon>Viridiplantae</taxon>
        <taxon>Streptophyta</taxon>
        <taxon>Embryophyta</taxon>
        <taxon>Tracheophyta</taxon>
        <taxon>Spermatophyta</taxon>
        <taxon>Magnoliopsida</taxon>
        <taxon>Liliopsida</taxon>
        <taxon>Poales</taxon>
        <taxon>Poaceae</taxon>
        <taxon>PACMAD clade</taxon>
        <taxon>Panicoideae</taxon>
        <taxon>Andropogonodae</taxon>
        <taxon>Andropogoneae</taxon>
        <taxon>Tripsacinae</taxon>
        <taxon>Zea</taxon>
    </lineage>
</organism>
<dbReference type="Gramene" id="Zm00001eb306130_T001">
    <property type="protein sequence ID" value="Zm00001eb306130_P001"/>
    <property type="gene ID" value="Zm00001eb306130"/>
</dbReference>
<dbReference type="PANTHER" id="PTHR24015:SF898">
    <property type="entry name" value="OS07G0436600 PROTEIN"/>
    <property type="match status" value="1"/>
</dbReference>
<dbReference type="RefSeq" id="XP_020396687.1">
    <property type="nucleotide sequence ID" value="XM_020541098.3"/>
</dbReference>
<proteinExistence type="predicted"/>
<dbReference type="PaxDb" id="4577-GRMZM2G115957_P01"/>
<dbReference type="AlphaFoldDB" id="A0A1D6HY83"/>
<dbReference type="Gramene" id="Zm00001eb306130_T002">
    <property type="protein sequence ID" value="Zm00001eb306130_P002"/>
    <property type="gene ID" value="Zm00001eb306130"/>
</dbReference>
<dbReference type="RefSeq" id="XP_008652298.1">
    <property type="nucleotide sequence ID" value="XM_008654076.4"/>
</dbReference>
<dbReference type="InterPro" id="IPR011990">
    <property type="entry name" value="TPR-like_helical_dom_sf"/>
</dbReference>
<dbReference type="NCBIfam" id="TIGR00756">
    <property type="entry name" value="PPR"/>
    <property type="match status" value="3"/>
</dbReference>
<dbReference type="FunFam" id="1.25.40.10:FF:002961">
    <property type="entry name" value="Os04g0676200 protein"/>
    <property type="match status" value="1"/>
</dbReference>
<keyword evidence="2" id="KW-0809">Transit peptide</keyword>
<feature type="repeat" description="PPR" evidence="3">
    <location>
        <begin position="220"/>
        <end position="254"/>
    </location>
</feature>
<dbReference type="RefSeq" id="XP_008652300.1">
    <property type="nucleotide sequence ID" value="XM_008654078.4"/>
</dbReference>
<dbReference type="RefSeq" id="XP_035816769.1">
    <property type="nucleotide sequence ID" value="XM_035960876.1"/>
</dbReference>
<dbReference type="InterPro" id="IPR002885">
    <property type="entry name" value="PPR_rpt"/>
</dbReference>
<dbReference type="eggNOG" id="KOG4197">
    <property type="taxonomic scope" value="Eukaryota"/>
</dbReference>
<reference evidence="4 6" key="1">
    <citation type="submission" date="2015-12" db="EMBL/GenBank/DDBJ databases">
        <title>Update maize B73 reference genome by single molecule sequencing technologies.</title>
        <authorList>
            <consortium name="Maize Genome Sequencing Project"/>
            <person name="Ware D."/>
        </authorList>
    </citation>
    <scope>NUCLEOTIDE SEQUENCE [LARGE SCALE GENOMIC DNA]</scope>
    <source>
        <strain evidence="6">cv. B73</strain>
        <tissue evidence="4">Seedling</tissue>
    </source>
</reference>
<dbReference type="GeneID" id="103632264"/>
<accession>A0A1D6HY83</accession>
<evidence type="ECO:0000256" key="3">
    <source>
        <dbReference type="PROSITE-ProRule" id="PRU00708"/>
    </source>
</evidence>
<feature type="repeat" description="PPR" evidence="3">
    <location>
        <begin position="323"/>
        <end position="357"/>
    </location>
</feature>
<dbReference type="RefSeq" id="XP_008652299.1">
    <property type="nucleotide sequence ID" value="XM_008654077.4"/>
</dbReference>
<dbReference type="Pfam" id="PF20431">
    <property type="entry name" value="E_motif"/>
    <property type="match status" value="1"/>
</dbReference>
<dbReference type="Proteomes" id="UP000007305">
    <property type="component" value="Chromosome 7"/>
</dbReference>
<dbReference type="FunCoup" id="A0A1D6HY83">
    <property type="interactions" value="418"/>
</dbReference>
<dbReference type="EnsemblPlants" id="Zm00001eb306130_T001">
    <property type="protein sequence ID" value="Zm00001eb306130_P001"/>
    <property type="gene ID" value="Zm00001eb306130"/>
</dbReference>
<dbReference type="GO" id="GO:0003723">
    <property type="term" value="F:RNA binding"/>
    <property type="evidence" value="ECO:0000318"/>
    <property type="project" value="GO_Central"/>
</dbReference>
<keyword evidence="1" id="KW-0677">Repeat</keyword>
<dbReference type="PANTHER" id="PTHR24015">
    <property type="entry name" value="OS07G0578800 PROTEIN-RELATED"/>
    <property type="match status" value="1"/>
</dbReference>
<reference evidence="5" key="3">
    <citation type="submission" date="2021-05" db="UniProtKB">
        <authorList>
            <consortium name="EnsemblPlants"/>
        </authorList>
    </citation>
    <scope>IDENTIFICATION</scope>
    <source>
        <strain evidence="5">cv. B73</strain>
    </source>
</reference>
<dbReference type="Gene3D" id="1.25.40.10">
    <property type="entry name" value="Tetratricopeptide repeat domain"/>
    <property type="match status" value="3"/>
</dbReference>
<dbReference type="SMR" id="A0A1D6HY83"/>
<evidence type="ECO:0000256" key="1">
    <source>
        <dbReference type="ARBA" id="ARBA00022737"/>
    </source>
</evidence>
<reference evidence="5" key="2">
    <citation type="submission" date="2019-07" db="EMBL/GenBank/DDBJ databases">
        <authorList>
            <person name="Seetharam A."/>
            <person name="Woodhouse M."/>
            <person name="Cannon E."/>
        </authorList>
    </citation>
    <scope>NUCLEOTIDE SEQUENCE [LARGE SCALE GENOMIC DNA]</scope>
    <source>
        <strain evidence="5">cv. B73</strain>
    </source>
</reference>
<protein>
    <recommendedName>
        <fullName evidence="7">Pentatricopeptide repeat-containing protein</fullName>
    </recommendedName>
</protein>
<dbReference type="RefSeq" id="XP_020396689.1">
    <property type="nucleotide sequence ID" value="XM_020541100.3"/>
</dbReference>
<dbReference type="GO" id="GO:0009451">
    <property type="term" value="P:RNA modification"/>
    <property type="evidence" value="ECO:0000318"/>
    <property type="project" value="GO_Central"/>
</dbReference>
<name>A0A1D6HY83_MAIZE</name>
<dbReference type="ExpressionAtlas" id="A0A1D6HY83">
    <property type="expression patterns" value="baseline and differential"/>
</dbReference>
<evidence type="ECO:0000256" key="2">
    <source>
        <dbReference type="ARBA" id="ARBA00022946"/>
    </source>
</evidence>
<dbReference type="RefSeq" id="XP_020396688.1">
    <property type="nucleotide sequence ID" value="XM_020541099.3"/>
</dbReference>
<dbReference type="OMA" id="LSSTHQC"/>
<dbReference type="EnsemblPlants" id="Zm00001eb306130_T002">
    <property type="protein sequence ID" value="Zm00001eb306130_P002"/>
    <property type="gene ID" value="Zm00001eb306130"/>
</dbReference>
<sequence length="504" mass="54998">MRPLPASVASRLAAVLADPVGVPLPVFNSLLSALAASVDPSHGHLPLYLFRRRLLPFRRPDAFTLSVLTSALPSAAVTLHALALRLGLLHADPVLANSLLRLYICPPVPCQGLARRLFEEMPARTASSYNTLISHSHDDVWGLVRRMVADGCAPDRFTMSAVLPVCTSARWGRELHCYAVRDWMCGDDDFHVSSGLVSMYCRVGHPDSARTVFNRMARRNVVCWTAMVGGYIENGMFDDAVDCFRAMWLIDAIPPNRITLITVLSAIEALSSLAEGKQVHGFAVRMMMHAEMSLNNALIDTYAKCGALHYARRIFDDTSWCKDVISWGAMILGYGIHGMGVEAVALFDQMLSSGVKPDSIIGLGVLSACCHAGLVLKGLNTYSSMVNDHGVHPTEEMCACMVDLLGRSGNVYHALDFVKSMSVEPGSSVWGALLDASVKYDNKEIQDLASRSLLRLEQGKPSNLVAVSNLNASSERWNIVKQVRDTINQGSLKKKTGCSWVNPI</sequence>
<keyword evidence="6" id="KW-1185">Reference proteome</keyword>
<dbReference type="KEGG" id="zma:103632264"/>
<dbReference type="RefSeq" id="XP_008652304.1">
    <property type="nucleotide sequence ID" value="XM_008654082.4"/>
</dbReference>
<dbReference type="EMBL" id="CM007650">
    <property type="protein sequence ID" value="ONM53119.1"/>
    <property type="molecule type" value="Genomic_DNA"/>
</dbReference>
<dbReference type="RefSeq" id="XP_008652305.1">
    <property type="nucleotide sequence ID" value="XM_008654083.4"/>
</dbReference>
<evidence type="ECO:0008006" key="7">
    <source>
        <dbReference type="Google" id="ProtNLM"/>
    </source>
</evidence>
<dbReference type="InterPro" id="IPR046848">
    <property type="entry name" value="E_motif"/>
</dbReference>
<dbReference type="Pfam" id="PF01535">
    <property type="entry name" value="PPR"/>
    <property type="match status" value="3"/>
</dbReference>
<dbReference type="InterPro" id="IPR046960">
    <property type="entry name" value="PPR_At4g14850-like_plant"/>
</dbReference>